<dbReference type="Gene3D" id="2.60.40.10">
    <property type="entry name" value="Immunoglobulins"/>
    <property type="match status" value="1"/>
</dbReference>
<evidence type="ECO:0000256" key="1">
    <source>
        <dbReference type="SAM" id="SignalP"/>
    </source>
</evidence>
<name>A0A173WZE7_9BACE</name>
<dbReference type="RefSeq" id="WP_055278256.1">
    <property type="nucleotide sequence ID" value="NZ_CABIXA010000001.1"/>
</dbReference>
<gene>
    <name evidence="2" type="ORF">ERS852397_00214</name>
</gene>
<sequence>MKYLVKIALGLFVYMAAVASCKDDDDSGITGFSIDKEDITMGADGGKDRVNVLSGGEWVASASEPWVNISPANGSGVTECTVSIDSTLINGMRKAEIRFIPRGQAPCVMTVHQTGYGKMIYIEKPDVEIKASDNYDKRYFDVTVTTNVAFKMNTKYDVEPQKKWLTLPKDPTVDLDRGSRPRTTKIRVEWMMNPDFDIRTAQIHFTPQNADDKLEQPAVVTVTQKASPRIEDNRSGDSLALLTIRERLEVGNNWNPGENMRYWDNVVLWEEDDKDLPKGENVVGRVRSVTFNMINTKESIPQEVHYLTYLESLTFFGNTNTATKSITLEADVCSNLKYLKSLTVSAYGLIALSDDFVRLGERLEKLDLSSNNFNSVPAVITKENFPKLKSLNLIGNRRSVLSDLREAKDSSKYPDGIGLFFNTKDDNTLRRLFLWDNLEELRLSYNFIEGTLPDFKIGEEGVTGYSRADVDAFGGDTIQYLVNEGANIPKILPKMKQLSVNLNFFTGNLPDWMLYHPHLIDWDPEILIYNQMEKGLNSEGKMVRFDNEPSTFDAYFKAFPKFKEKYELKE</sequence>
<feature type="signal peptide" evidence="1">
    <location>
        <begin position="1"/>
        <end position="19"/>
    </location>
</feature>
<dbReference type="PANTHER" id="PTHR48057">
    <property type="entry name" value="LEUCINE-RICH REPEAT SERINE/THREONINE-PROTEIN KINASE 1"/>
    <property type="match status" value="1"/>
</dbReference>
<dbReference type="PROSITE" id="PS51257">
    <property type="entry name" value="PROKAR_LIPOPROTEIN"/>
    <property type="match status" value="1"/>
</dbReference>
<dbReference type="EMBL" id="CYZH01000001">
    <property type="protein sequence ID" value="CUN43448.1"/>
    <property type="molecule type" value="Genomic_DNA"/>
</dbReference>
<dbReference type="InterPro" id="IPR001611">
    <property type="entry name" value="Leu-rich_rpt"/>
</dbReference>
<dbReference type="InterPro" id="IPR013783">
    <property type="entry name" value="Ig-like_fold"/>
</dbReference>
<keyword evidence="1" id="KW-0732">Signal</keyword>
<feature type="chain" id="PRO_5008015049" evidence="1">
    <location>
        <begin position="20"/>
        <end position="570"/>
    </location>
</feature>
<dbReference type="Pfam" id="PF00560">
    <property type="entry name" value="LRR_1"/>
    <property type="match status" value="2"/>
</dbReference>
<dbReference type="PROSITE" id="PS51450">
    <property type="entry name" value="LRR"/>
    <property type="match status" value="1"/>
</dbReference>
<dbReference type="InterPro" id="IPR032675">
    <property type="entry name" value="LRR_dom_sf"/>
</dbReference>
<dbReference type="CDD" id="cd14948">
    <property type="entry name" value="BACON"/>
    <property type="match status" value="1"/>
</dbReference>
<accession>A0A173WZE7</accession>
<dbReference type="SUPFAM" id="SSF52058">
    <property type="entry name" value="L domain-like"/>
    <property type="match status" value="1"/>
</dbReference>
<dbReference type="STRING" id="338188.ERS852397_00214"/>
<dbReference type="Gene3D" id="3.80.10.10">
    <property type="entry name" value="Ribonuclease Inhibitor"/>
    <property type="match status" value="1"/>
</dbReference>
<evidence type="ECO:0000313" key="3">
    <source>
        <dbReference type="Proteomes" id="UP000095517"/>
    </source>
</evidence>
<protein>
    <submittedName>
        <fullName evidence="2">Leucine Rich Repeat</fullName>
    </submittedName>
</protein>
<organism evidence="2 3">
    <name type="scientific">Bacteroides finegoldii</name>
    <dbReference type="NCBI Taxonomy" id="338188"/>
    <lineage>
        <taxon>Bacteria</taxon>
        <taxon>Pseudomonadati</taxon>
        <taxon>Bacteroidota</taxon>
        <taxon>Bacteroidia</taxon>
        <taxon>Bacteroidales</taxon>
        <taxon>Bacteroidaceae</taxon>
        <taxon>Bacteroides</taxon>
    </lineage>
</organism>
<evidence type="ECO:0000313" key="2">
    <source>
        <dbReference type="EMBL" id="CUN43448.1"/>
    </source>
</evidence>
<reference evidence="2 3" key="1">
    <citation type="submission" date="2015-09" db="EMBL/GenBank/DDBJ databases">
        <authorList>
            <consortium name="Pathogen Informatics"/>
        </authorList>
    </citation>
    <scope>NUCLEOTIDE SEQUENCE [LARGE SCALE GENOMIC DNA]</scope>
    <source>
        <strain evidence="2 3">2789STDY5608840</strain>
    </source>
</reference>
<dbReference type="InterPro" id="IPR052595">
    <property type="entry name" value="LRRC69/RLP"/>
</dbReference>
<dbReference type="Proteomes" id="UP000095517">
    <property type="component" value="Unassembled WGS sequence"/>
</dbReference>
<dbReference type="AlphaFoldDB" id="A0A173WZE7"/>
<proteinExistence type="predicted"/>
<dbReference type="InterPro" id="IPR024361">
    <property type="entry name" value="BACON"/>
</dbReference>